<sequence length="140" mass="15968">MRIIDIMTKGVCTVQMDDFVRYVKSLFEEHEFHHLLVVDGGMLQGVISDRDLLKNLSPFYDTPCEQNRDLAILNKRAHQIMSRNPVTVTAETSVKDAFELLIEKRISCLPVVTESGRVAGIVTWKDLIRAAFREVDASCW</sequence>
<dbReference type="Proteomes" id="UP000001052">
    <property type="component" value="Chromosome"/>
</dbReference>
<dbReference type="STRING" id="485915.Dret_0058"/>
<gene>
    <name evidence="4" type="ordered locus">Dret_0058</name>
</gene>
<organism evidence="4 5">
    <name type="scientific">Desulfohalobium retbaense (strain ATCC 49708 / DSM 5692 / JCM 16813 / HR100)</name>
    <dbReference type="NCBI Taxonomy" id="485915"/>
    <lineage>
        <taxon>Bacteria</taxon>
        <taxon>Pseudomonadati</taxon>
        <taxon>Thermodesulfobacteriota</taxon>
        <taxon>Desulfovibrionia</taxon>
        <taxon>Desulfovibrionales</taxon>
        <taxon>Desulfohalobiaceae</taxon>
        <taxon>Desulfohalobium</taxon>
    </lineage>
</organism>
<feature type="domain" description="CBS" evidence="3">
    <location>
        <begin position="7"/>
        <end position="64"/>
    </location>
</feature>
<accession>C8WZ85</accession>
<dbReference type="InterPro" id="IPR051257">
    <property type="entry name" value="Diverse_CBS-Domain"/>
</dbReference>
<dbReference type="SMART" id="SM00116">
    <property type="entry name" value="CBS"/>
    <property type="match status" value="2"/>
</dbReference>
<dbReference type="PANTHER" id="PTHR43080:SF2">
    <property type="entry name" value="CBS DOMAIN-CONTAINING PROTEIN"/>
    <property type="match status" value="1"/>
</dbReference>
<evidence type="ECO:0000256" key="1">
    <source>
        <dbReference type="ARBA" id="ARBA00023122"/>
    </source>
</evidence>
<name>C8WZ85_DESRD</name>
<evidence type="ECO:0000259" key="3">
    <source>
        <dbReference type="PROSITE" id="PS51371"/>
    </source>
</evidence>
<dbReference type="EMBL" id="CP001734">
    <property type="protein sequence ID" value="ACV67360.1"/>
    <property type="molecule type" value="Genomic_DNA"/>
</dbReference>
<dbReference type="eggNOG" id="COG0517">
    <property type="taxonomic scope" value="Bacteria"/>
</dbReference>
<evidence type="ECO:0000313" key="5">
    <source>
        <dbReference type="Proteomes" id="UP000001052"/>
    </source>
</evidence>
<dbReference type="SUPFAM" id="SSF54631">
    <property type="entry name" value="CBS-domain pair"/>
    <property type="match status" value="1"/>
</dbReference>
<dbReference type="RefSeq" id="WP_015750520.1">
    <property type="nucleotide sequence ID" value="NC_013223.1"/>
</dbReference>
<reference evidence="4 5" key="2">
    <citation type="journal article" date="2010" name="Stand. Genomic Sci.">
        <title>Complete genome sequence of Desulfohalobium retbaense type strain (HR(100)).</title>
        <authorList>
            <person name="Spring S."/>
            <person name="Nolan M."/>
            <person name="Lapidus A."/>
            <person name="Glavina Del Rio T."/>
            <person name="Copeland A."/>
            <person name="Tice H."/>
            <person name="Cheng J.F."/>
            <person name="Lucas S."/>
            <person name="Land M."/>
            <person name="Chen F."/>
            <person name="Bruce D."/>
            <person name="Goodwin L."/>
            <person name="Pitluck S."/>
            <person name="Ivanova N."/>
            <person name="Mavromatis K."/>
            <person name="Mikhailova N."/>
            <person name="Pati A."/>
            <person name="Chen A."/>
            <person name="Palaniappan K."/>
            <person name="Hauser L."/>
            <person name="Chang Y.J."/>
            <person name="Jeffries C.D."/>
            <person name="Munk C."/>
            <person name="Kiss H."/>
            <person name="Chain P."/>
            <person name="Han C."/>
            <person name="Brettin T."/>
            <person name="Detter J.C."/>
            <person name="Schuler E."/>
            <person name="Goker M."/>
            <person name="Rohde M."/>
            <person name="Bristow J."/>
            <person name="Eisen J.A."/>
            <person name="Markowitz V."/>
            <person name="Hugenholtz P."/>
            <person name="Kyrpides N.C."/>
            <person name="Klenk H.P."/>
        </authorList>
    </citation>
    <scope>NUCLEOTIDE SEQUENCE [LARGE SCALE GENOMIC DNA]</scope>
    <source>
        <strain evidence="4 5">DSM 5692</strain>
    </source>
</reference>
<dbReference type="AlphaFoldDB" id="C8WZ85"/>
<dbReference type="Pfam" id="PF00571">
    <property type="entry name" value="CBS"/>
    <property type="match status" value="2"/>
</dbReference>
<dbReference type="Gene3D" id="3.10.580.10">
    <property type="entry name" value="CBS-domain"/>
    <property type="match status" value="1"/>
</dbReference>
<dbReference type="InterPro" id="IPR000644">
    <property type="entry name" value="CBS_dom"/>
</dbReference>
<keyword evidence="5" id="KW-1185">Reference proteome</keyword>
<evidence type="ECO:0000313" key="4">
    <source>
        <dbReference type="EMBL" id="ACV67360.1"/>
    </source>
</evidence>
<dbReference type="PROSITE" id="PS51371">
    <property type="entry name" value="CBS"/>
    <property type="match status" value="2"/>
</dbReference>
<feature type="domain" description="CBS" evidence="3">
    <location>
        <begin position="81"/>
        <end position="138"/>
    </location>
</feature>
<evidence type="ECO:0000256" key="2">
    <source>
        <dbReference type="PROSITE-ProRule" id="PRU00703"/>
    </source>
</evidence>
<dbReference type="OrthoDB" id="9802114at2"/>
<protein>
    <submittedName>
        <fullName evidence="4">CBS domain containing membrane protein</fullName>
    </submittedName>
</protein>
<keyword evidence="1 2" id="KW-0129">CBS domain</keyword>
<dbReference type="HOGENOM" id="CLU_040681_9_1_7"/>
<reference evidence="5" key="1">
    <citation type="submission" date="2009-09" db="EMBL/GenBank/DDBJ databases">
        <title>The complete chromosome of Desulfohalobium retbaense DSM 5692.</title>
        <authorList>
            <consortium name="US DOE Joint Genome Institute (JGI-PGF)"/>
            <person name="Lucas S."/>
            <person name="Copeland A."/>
            <person name="Lapidus A."/>
            <person name="Glavina del Rio T."/>
            <person name="Dalin E."/>
            <person name="Tice H."/>
            <person name="Bruce D."/>
            <person name="Goodwin L."/>
            <person name="Pitluck S."/>
            <person name="Kyrpides N."/>
            <person name="Mavromatis K."/>
            <person name="Ivanova N."/>
            <person name="Mikhailova N."/>
            <person name="Munk A.C."/>
            <person name="Brettin T."/>
            <person name="Detter J.C."/>
            <person name="Han C."/>
            <person name="Tapia R."/>
            <person name="Larimer F."/>
            <person name="Land M."/>
            <person name="Hauser L."/>
            <person name="Markowitz V."/>
            <person name="Cheng J.-F."/>
            <person name="Hugenholtz P."/>
            <person name="Woyke T."/>
            <person name="Wu D."/>
            <person name="Spring S."/>
            <person name="Klenk H.-P."/>
            <person name="Eisen J.A."/>
        </authorList>
    </citation>
    <scope>NUCLEOTIDE SEQUENCE [LARGE SCALE GENOMIC DNA]</scope>
    <source>
        <strain evidence="5">DSM 5692</strain>
    </source>
</reference>
<dbReference type="PANTHER" id="PTHR43080">
    <property type="entry name" value="CBS DOMAIN-CONTAINING PROTEIN CBSX3, MITOCHONDRIAL"/>
    <property type="match status" value="1"/>
</dbReference>
<dbReference type="CDD" id="cd04584">
    <property type="entry name" value="CBS_pair_AcuB_like"/>
    <property type="match status" value="1"/>
</dbReference>
<dbReference type="InterPro" id="IPR046342">
    <property type="entry name" value="CBS_dom_sf"/>
</dbReference>
<dbReference type="KEGG" id="drt:Dret_0058"/>
<proteinExistence type="predicted"/>